<evidence type="ECO:0000256" key="2">
    <source>
        <dbReference type="ARBA" id="ARBA00006906"/>
    </source>
</evidence>
<evidence type="ECO:0000256" key="4">
    <source>
        <dbReference type="ARBA" id="ARBA00023239"/>
    </source>
</evidence>
<sequence>MLTPWLDPLPLVAILRGIHPDEAVAVGAALASSGFRVLEVPLNSPQPLESIRRLAQSLGPTFLVGAGTVMTPAQVHDVAAAGGRLIVMPHADVSVIRAAKTMGLICVPGVATPTEAFAALTAGADGLKLFPAEQVTPEGLKAWRAVLPKDLPVLPVGGITPETMARWVNVGARGFGIGSALYAPGLDAAEIARRGHAFAQAWTAISKNAKEHRA</sequence>
<dbReference type="CDD" id="cd00452">
    <property type="entry name" value="KDPG_aldolase"/>
    <property type="match status" value="1"/>
</dbReference>
<name>A0ABS2JY84_9GAMM</name>
<dbReference type="Gene3D" id="3.20.20.70">
    <property type="entry name" value="Aldolase class I"/>
    <property type="match status" value="1"/>
</dbReference>
<dbReference type="InterPro" id="IPR000887">
    <property type="entry name" value="Aldlse_KDPG_KHG"/>
</dbReference>
<evidence type="ECO:0000256" key="1">
    <source>
        <dbReference type="ARBA" id="ARBA00004761"/>
    </source>
</evidence>
<organism evidence="6 7">
    <name type="scientific">Dyella flava</name>
    <dbReference type="NCBI Taxonomy" id="1920170"/>
    <lineage>
        <taxon>Bacteria</taxon>
        <taxon>Pseudomonadati</taxon>
        <taxon>Pseudomonadota</taxon>
        <taxon>Gammaproteobacteria</taxon>
        <taxon>Lysobacterales</taxon>
        <taxon>Rhodanobacteraceae</taxon>
        <taxon>Dyella</taxon>
    </lineage>
</organism>
<dbReference type="SUPFAM" id="SSF51569">
    <property type="entry name" value="Aldolase"/>
    <property type="match status" value="1"/>
</dbReference>
<evidence type="ECO:0000256" key="3">
    <source>
        <dbReference type="ARBA" id="ARBA00011233"/>
    </source>
</evidence>
<comment type="subunit">
    <text evidence="3">Homotrimer.</text>
</comment>
<dbReference type="RefSeq" id="WP_204678666.1">
    <property type="nucleotide sequence ID" value="NZ_BSNR01000025.1"/>
</dbReference>
<comment type="pathway">
    <text evidence="1">Carbohydrate acid metabolism.</text>
</comment>
<evidence type="ECO:0000313" key="7">
    <source>
        <dbReference type="Proteomes" id="UP001430149"/>
    </source>
</evidence>
<comment type="caution">
    <text evidence="6">The sequence shown here is derived from an EMBL/GenBank/DDBJ whole genome shotgun (WGS) entry which is preliminary data.</text>
</comment>
<dbReference type="InterPro" id="IPR013785">
    <property type="entry name" value="Aldolase_TIM"/>
</dbReference>
<dbReference type="PANTHER" id="PTHR30246:SF1">
    <property type="entry name" value="2-DEHYDRO-3-DEOXY-6-PHOSPHOGALACTONATE ALDOLASE-RELATED"/>
    <property type="match status" value="1"/>
</dbReference>
<keyword evidence="4" id="KW-0456">Lyase</keyword>
<dbReference type="NCBIfam" id="NF006600">
    <property type="entry name" value="PRK09140.1"/>
    <property type="match status" value="1"/>
</dbReference>
<keyword evidence="7" id="KW-1185">Reference proteome</keyword>
<dbReference type="Pfam" id="PF01081">
    <property type="entry name" value="Aldolase"/>
    <property type="match status" value="1"/>
</dbReference>
<reference evidence="6" key="1">
    <citation type="submission" date="2020-10" db="EMBL/GenBank/DDBJ databases">
        <title>Phylogeny of dyella-like bacteria.</title>
        <authorList>
            <person name="Fu J."/>
        </authorList>
    </citation>
    <scope>NUCLEOTIDE SEQUENCE</scope>
    <source>
        <strain evidence="6">DHOC52</strain>
    </source>
</reference>
<comment type="similarity">
    <text evidence="2">Belongs to the KHG/KDPG aldolase family.</text>
</comment>
<keyword evidence="5" id="KW-0119">Carbohydrate metabolism</keyword>
<accession>A0ABS2JY84</accession>
<proteinExistence type="inferred from homology"/>
<protein>
    <submittedName>
        <fullName evidence="6">2-dehydro-3-deoxy-6-phosphogalactonate aldolase</fullName>
    </submittedName>
</protein>
<dbReference type="PANTHER" id="PTHR30246">
    <property type="entry name" value="2-KETO-3-DEOXY-6-PHOSPHOGLUCONATE ALDOLASE"/>
    <property type="match status" value="1"/>
</dbReference>
<dbReference type="EMBL" id="JADIKE010000018">
    <property type="protein sequence ID" value="MBM7123947.1"/>
    <property type="molecule type" value="Genomic_DNA"/>
</dbReference>
<gene>
    <name evidence="6" type="ORF">ISP19_01025</name>
</gene>
<evidence type="ECO:0000313" key="6">
    <source>
        <dbReference type="EMBL" id="MBM7123947.1"/>
    </source>
</evidence>
<evidence type="ECO:0000256" key="5">
    <source>
        <dbReference type="ARBA" id="ARBA00023277"/>
    </source>
</evidence>
<dbReference type="Proteomes" id="UP001430149">
    <property type="component" value="Unassembled WGS sequence"/>
</dbReference>